<dbReference type="Pfam" id="PF04548">
    <property type="entry name" value="AIG1"/>
    <property type="match status" value="2"/>
</dbReference>
<sequence>MSGSSVTKICQHGTTELTEKQDSQEDGTERRKRKILVVDVPGFGDTSLSGEQILDEVTKCVAVAAPGPHAFLLVVPLGRYTDGENQALCQLAGIFGENAVRHHTVVLFTRGDELEGLEIETYLRSSRNPLLNSLIERCGGRYHVFNNKETGDTLQVEELLMKVDNMVKHTAEGFYTSAMFKEAEAIIREEQERMGEQGEADRQQVSAIGTVTVGLGGAAGFTLGVKAVICAGEGKEQKRELLMENENSETRRNEELRLVLIGKTGAGKSASGNTILGRRHFLSKMSGSSVTKICQHGTTELTEKQDSQEDGTERRKRKILVVDVPGFGDTSLSGEQILDEVTKCVAVAAPGPHAFLLVVPLGRYTDGENQALCQLAGIFGENAVRRHTVVLFTRGDELEGREIETYLRSSRNPLLNSLIETCGGRYHVFNNKETGNTLQVEELLMKVDNMVKHTAEGFYTSAMFKEAEAIIREEQERMRKQGEADEQSASEEKFSGESTSSLLTISCRNQSRGTHTGGSWEQSLTCWIKAALFPDVLKRIKIVVAAAVTGLVVGATFGAAVPLVAAAGASLSGTTLGITGSAGLLGAAVGGALVGGFSGGYVGIIAGTEAASAGEAALNTLQQPSGDSRGGEALTDGMDNGEYHISTVDNMDTTLAELGDEFTLGDIDVQQYKLHLIGFLDNQDDIFQVLEDSRQILVAANMQPDDPFPMDDKIKEAYSHVVENTAFFGDVALRFPRIVHHYFDRNSEWGGLLRWGLHFCNQTGVFTGGAHQHVLTLVRTRYHVTGAGNNGETPDFMNPYRTERDDVLHTAEAFKKILREEEKRRRKEEKRKEIRKGPRISRSRSEL</sequence>
<keyword evidence="3" id="KW-0342">GTP-binding</keyword>
<feature type="domain" description="AIG1-type G" evidence="5">
    <location>
        <begin position="1"/>
        <end position="184"/>
    </location>
</feature>
<accession>A0A5C6NR11</accession>
<dbReference type="PANTHER" id="PTHR10903:SF170">
    <property type="entry name" value="GTPASE IMAP FAMILY MEMBER 7"/>
    <property type="match status" value="1"/>
</dbReference>
<name>A0A5C6NR11_9TELE</name>
<dbReference type="Proteomes" id="UP000324091">
    <property type="component" value="Chromosome 18"/>
</dbReference>
<evidence type="ECO:0000256" key="2">
    <source>
        <dbReference type="ARBA" id="ARBA00022741"/>
    </source>
</evidence>
<protein>
    <submittedName>
        <fullName evidence="6">Coiled-coil domain-containing protein 134</fullName>
    </submittedName>
</protein>
<feature type="region of interest" description="Disordered" evidence="4">
    <location>
        <begin position="476"/>
        <end position="497"/>
    </location>
</feature>
<evidence type="ECO:0000256" key="3">
    <source>
        <dbReference type="ARBA" id="ARBA00023134"/>
    </source>
</evidence>
<dbReference type="FunFam" id="3.40.50.300:FF:000366">
    <property type="entry name" value="GTPase, IMAP family member 2"/>
    <property type="match status" value="2"/>
</dbReference>
<dbReference type="CDD" id="cd01852">
    <property type="entry name" value="AIG1"/>
    <property type="match status" value="1"/>
</dbReference>
<dbReference type="PANTHER" id="PTHR10903">
    <property type="entry name" value="GTPASE, IMAP FAMILY MEMBER-RELATED"/>
    <property type="match status" value="1"/>
</dbReference>
<feature type="compositionally biased region" description="Basic residues" evidence="4">
    <location>
        <begin position="837"/>
        <end position="847"/>
    </location>
</feature>
<reference evidence="6 7" key="1">
    <citation type="submission" date="2019-04" db="EMBL/GenBank/DDBJ databases">
        <title>Chromosome genome assembly for Takifugu flavidus.</title>
        <authorList>
            <person name="Xiao S."/>
        </authorList>
    </citation>
    <scope>NUCLEOTIDE SEQUENCE [LARGE SCALE GENOMIC DNA]</scope>
    <source>
        <strain evidence="6">HTHZ2018</strain>
        <tissue evidence="6">Muscle</tissue>
    </source>
</reference>
<feature type="compositionally biased region" description="Basic and acidic residues" evidence="4">
    <location>
        <begin position="17"/>
        <end position="29"/>
    </location>
</feature>
<dbReference type="InterPro" id="IPR045058">
    <property type="entry name" value="GIMA/IAN/Toc"/>
</dbReference>
<dbReference type="SUPFAM" id="SSF52540">
    <property type="entry name" value="P-loop containing nucleoside triphosphate hydrolases"/>
    <property type="match status" value="2"/>
</dbReference>
<dbReference type="Gene3D" id="3.40.50.300">
    <property type="entry name" value="P-loop containing nucleotide triphosphate hydrolases"/>
    <property type="match status" value="2"/>
</dbReference>
<proteinExistence type="inferred from homology"/>
<comment type="similarity">
    <text evidence="1">Belongs to the TRAFAC class TrmE-Era-EngA-EngB-Septin-like GTPase superfamily. AIG1/Toc34/Toc159-like paraseptin GTPase family. IAN subfamily.</text>
</comment>
<keyword evidence="7" id="KW-1185">Reference proteome</keyword>
<evidence type="ECO:0000256" key="1">
    <source>
        <dbReference type="ARBA" id="ARBA00008535"/>
    </source>
</evidence>
<evidence type="ECO:0000313" key="7">
    <source>
        <dbReference type="Proteomes" id="UP000324091"/>
    </source>
</evidence>
<keyword evidence="2" id="KW-0547">Nucleotide-binding</keyword>
<dbReference type="InterPro" id="IPR026321">
    <property type="entry name" value="CC134"/>
</dbReference>
<evidence type="ECO:0000259" key="5">
    <source>
        <dbReference type="PROSITE" id="PS51720"/>
    </source>
</evidence>
<comment type="caution">
    <text evidence="6">The sequence shown here is derived from an EMBL/GenBank/DDBJ whole genome shotgun (WGS) entry which is preliminary data.</text>
</comment>
<feature type="region of interest" description="Disordered" evidence="4">
    <location>
        <begin position="1"/>
        <end position="30"/>
    </location>
</feature>
<dbReference type="PROSITE" id="PS51720">
    <property type="entry name" value="G_AIG1"/>
    <property type="match status" value="2"/>
</dbReference>
<feature type="compositionally biased region" description="Polar residues" evidence="4">
    <location>
        <begin position="1"/>
        <end position="16"/>
    </location>
</feature>
<organism evidence="6 7">
    <name type="scientific">Takifugu flavidus</name>
    <name type="common">sansaifugu</name>
    <dbReference type="NCBI Taxonomy" id="433684"/>
    <lineage>
        <taxon>Eukaryota</taxon>
        <taxon>Metazoa</taxon>
        <taxon>Chordata</taxon>
        <taxon>Craniata</taxon>
        <taxon>Vertebrata</taxon>
        <taxon>Euteleostomi</taxon>
        <taxon>Actinopterygii</taxon>
        <taxon>Neopterygii</taxon>
        <taxon>Teleostei</taxon>
        <taxon>Neoteleostei</taxon>
        <taxon>Acanthomorphata</taxon>
        <taxon>Eupercaria</taxon>
        <taxon>Tetraodontiformes</taxon>
        <taxon>Tetradontoidea</taxon>
        <taxon>Tetraodontidae</taxon>
        <taxon>Takifugu</taxon>
    </lineage>
</organism>
<dbReference type="GO" id="GO:0005525">
    <property type="term" value="F:GTP binding"/>
    <property type="evidence" value="ECO:0007669"/>
    <property type="project" value="UniProtKB-KW"/>
</dbReference>
<feature type="region of interest" description="Disordered" evidence="4">
    <location>
        <begin position="820"/>
        <end position="847"/>
    </location>
</feature>
<dbReference type="Pfam" id="PF15002">
    <property type="entry name" value="ERK-JNK_inhib"/>
    <property type="match status" value="1"/>
</dbReference>
<dbReference type="InterPro" id="IPR006703">
    <property type="entry name" value="G_AIG1"/>
</dbReference>
<dbReference type="EMBL" id="RHFK02000010">
    <property type="protein sequence ID" value="TWW69365.1"/>
    <property type="molecule type" value="Genomic_DNA"/>
</dbReference>
<evidence type="ECO:0000256" key="4">
    <source>
        <dbReference type="SAM" id="MobiDB-lite"/>
    </source>
</evidence>
<dbReference type="InterPro" id="IPR027417">
    <property type="entry name" value="P-loop_NTPase"/>
</dbReference>
<evidence type="ECO:0000313" key="6">
    <source>
        <dbReference type="EMBL" id="TWW69365.1"/>
    </source>
</evidence>
<feature type="domain" description="AIG1-type G" evidence="5">
    <location>
        <begin position="253"/>
        <end position="468"/>
    </location>
</feature>
<dbReference type="AlphaFoldDB" id="A0A5C6NR11"/>
<gene>
    <name evidence="6" type="ORF">D4764_18G0001710</name>
</gene>